<dbReference type="Proteomes" id="UP000294933">
    <property type="component" value="Unassembled WGS sequence"/>
</dbReference>
<protein>
    <submittedName>
        <fullName evidence="1">Uncharacterized protein</fullName>
    </submittedName>
</protein>
<dbReference type="AlphaFoldDB" id="A0A4Y7PH77"/>
<proteinExistence type="predicted"/>
<organism evidence="1 2">
    <name type="scientific">Rickenella mellea</name>
    <dbReference type="NCBI Taxonomy" id="50990"/>
    <lineage>
        <taxon>Eukaryota</taxon>
        <taxon>Fungi</taxon>
        <taxon>Dikarya</taxon>
        <taxon>Basidiomycota</taxon>
        <taxon>Agaricomycotina</taxon>
        <taxon>Agaricomycetes</taxon>
        <taxon>Hymenochaetales</taxon>
        <taxon>Rickenellaceae</taxon>
        <taxon>Rickenella</taxon>
    </lineage>
</organism>
<evidence type="ECO:0000313" key="1">
    <source>
        <dbReference type="EMBL" id="TDL14635.1"/>
    </source>
</evidence>
<sequence>MVTANTADMPLVCCSVPQGPFSLQHSLNLQYWIKFLIFTTIAQDESTLQVQCIRYQRLRAMVCNFLVTLASCILKFKACHWEISTMHTVRRYEVMQLGCVKFLAYPRHLFVYSCFPETVKYKYSMPSHYTSVLRLDELSLFYCICRCTISYHDRFSTTRTHRQ</sequence>
<dbReference type="EMBL" id="ML170320">
    <property type="protein sequence ID" value="TDL14635.1"/>
    <property type="molecule type" value="Genomic_DNA"/>
</dbReference>
<gene>
    <name evidence="1" type="ORF">BD410DRAFT_181362</name>
</gene>
<reference evidence="1 2" key="1">
    <citation type="submission" date="2018-06" db="EMBL/GenBank/DDBJ databases">
        <title>A transcriptomic atlas of mushroom development highlights an independent origin of complex multicellularity.</title>
        <authorList>
            <consortium name="DOE Joint Genome Institute"/>
            <person name="Krizsan K."/>
            <person name="Almasi E."/>
            <person name="Merenyi Z."/>
            <person name="Sahu N."/>
            <person name="Viragh M."/>
            <person name="Koszo T."/>
            <person name="Mondo S."/>
            <person name="Kiss B."/>
            <person name="Balint B."/>
            <person name="Kues U."/>
            <person name="Barry K."/>
            <person name="Hegedus J.C."/>
            <person name="Henrissat B."/>
            <person name="Johnson J."/>
            <person name="Lipzen A."/>
            <person name="Ohm R."/>
            <person name="Nagy I."/>
            <person name="Pangilinan J."/>
            <person name="Yan J."/>
            <person name="Xiong Y."/>
            <person name="Grigoriev I.V."/>
            <person name="Hibbett D.S."/>
            <person name="Nagy L.G."/>
        </authorList>
    </citation>
    <scope>NUCLEOTIDE SEQUENCE [LARGE SCALE GENOMIC DNA]</scope>
    <source>
        <strain evidence="1 2">SZMC22713</strain>
    </source>
</reference>
<keyword evidence="2" id="KW-1185">Reference proteome</keyword>
<evidence type="ECO:0000313" key="2">
    <source>
        <dbReference type="Proteomes" id="UP000294933"/>
    </source>
</evidence>
<accession>A0A4Y7PH77</accession>
<name>A0A4Y7PH77_9AGAM</name>
<dbReference type="VEuPathDB" id="FungiDB:BD410DRAFT_181362"/>